<dbReference type="AlphaFoldDB" id="A0A4Z0J9T6"/>
<keyword evidence="4" id="KW-1185">Reference proteome</keyword>
<dbReference type="Pfam" id="PF04023">
    <property type="entry name" value="FeoA"/>
    <property type="match status" value="1"/>
</dbReference>
<evidence type="ECO:0000313" key="3">
    <source>
        <dbReference type="EMBL" id="TGD18324.1"/>
    </source>
</evidence>
<name>A0A4Z0J9T6_9LACO</name>
<dbReference type="GO" id="GO:0046914">
    <property type="term" value="F:transition metal ion binding"/>
    <property type="evidence" value="ECO:0007669"/>
    <property type="project" value="InterPro"/>
</dbReference>
<organism evidence="3 4">
    <name type="scientific">Levilactobacillus suantsaiihabitans</name>
    <dbReference type="NCBI Taxonomy" id="2487722"/>
    <lineage>
        <taxon>Bacteria</taxon>
        <taxon>Bacillati</taxon>
        <taxon>Bacillota</taxon>
        <taxon>Bacilli</taxon>
        <taxon>Lactobacillales</taxon>
        <taxon>Lactobacillaceae</taxon>
        <taxon>Levilactobacillus</taxon>
    </lineage>
</organism>
<feature type="domain" description="Ferrous iron transporter FeoA-like" evidence="2">
    <location>
        <begin position="13"/>
        <end position="67"/>
    </location>
</feature>
<gene>
    <name evidence="3" type="ORF">EGT51_08975</name>
</gene>
<dbReference type="Gene3D" id="2.30.30.90">
    <property type="match status" value="1"/>
</dbReference>
<evidence type="ECO:0000259" key="2">
    <source>
        <dbReference type="Pfam" id="PF04023"/>
    </source>
</evidence>
<dbReference type="EMBL" id="RKLX01000014">
    <property type="protein sequence ID" value="TGD18324.1"/>
    <property type="molecule type" value="Genomic_DNA"/>
</dbReference>
<sequence>MQLRYSESAYPIVTVQQMRQLDGQTAHRLQNLGIHPGSQLTVLREYPFHGPVIVEFDQQKIGIRYVVFQSLLGGQ</sequence>
<dbReference type="InterPro" id="IPR007167">
    <property type="entry name" value="Fe-transptr_FeoA-like"/>
</dbReference>
<dbReference type="InterPro" id="IPR008988">
    <property type="entry name" value="Transcriptional_repressor_C"/>
</dbReference>
<evidence type="ECO:0000313" key="4">
    <source>
        <dbReference type="Proteomes" id="UP000297348"/>
    </source>
</evidence>
<reference evidence="3 4" key="1">
    <citation type="submission" date="2018-10" db="EMBL/GenBank/DDBJ databases">
        <title>Lactobacillus sp. R7 and Lactobacillus sp. R19 isolated from fermented mustard green product of Taiwan.</title>
        <authorList>
            <person name="Lin S.-T."/>
        </authorList>
    </citation>
    <scope>NUCLEOTIDE SEQUENCE [LARGE SCALE GENOMIC DNA]</scope>
    <source>
        <strain evidence="3 4">BCRC 81129</strain>
    </source>
</reference>
<evidence type="ECO:0000256" key="1">
    <source>
        <dbReference type="ARBA" id="ARBA00023004"/>
    </source>
</evidence>
<protein>
    <submittedName>
        <fullName evidence="3">Ferrous iron transport protein A</fullName>
    </submittedName>
</protein>
<accession>A0A4Z0J9T6</accession>
<dbReference type="OrthoDB" id="9811076at2"/>
<keyword evidence="1" id="KW-0408">Iron</keyword>
<dbReference type="Proteomes" id="UP000297348">
    <property type="component" value="Unassembled WGS sequence"/>
</dbReference>
<dbReference type="SUPFAM" id="SSF50037">
    <property type="entry name" value="C-terminal domain of transcriptional repressors"/>
    <property type="match status" value="1"/>
</dbReference>
<dbReference type="InterPro" id="IPR038157">
    <property type="entry name" value="FeoA_core_dom"/>
</dbReference>
<proteinExistence type="predicted"/>
<comment type="caution">
    <text evidence="3">The sequence shown here is derived from an EMBL/GenBank/DDBJ whole genome shotgun (WGS) entry which is preliminary data.</text>
</comment>